<dbReference type="PANTHER" id="PTHR42194:SF1">
    <property type="entry name" value="UPF0276 PROTEIN HI_1600"/>
    <property type="match status" value="1"/>
</dbReference>
<dbReference type="Pfam" id="PF05114">
    <property type="entry name" value="MbnB_TglH_ChrH"/>
    <property type="match status" value="1"/>
</dbReference>
<proteinExistence type="inferred from homology"/>
<evidence type="ECO:0000313" key="3">
    <source>
        <dbReference type="Proteomes" id="UP000262004"/>
    </source>
</evidence>
<dbReference type="RefSeq" id="WP_119336127.1">
    <property type="nucleotide sequence ID" value="NZ_AP018558.1"/>
</dbReference>
<evidence type="ECO:0000256" key="1">
    <source>
        <dbReference type="HAMAP-Rule" id="MF_00697"/>
    </source>
</evidence>
<dbReference type="AlphaFoldDB" id="A0A2Z6DYW9"/>
<name>A0A2Z6DYW9_HYDTE</name>
<evidence type="ECO:0000313" key="2">
    <source>
        <dbReference type="EMBL" id="BBD77697.1"/>
    </source>
</evidence>
<protein>
    <recommendedName>
        <fullName evidence="1">UPF0276 protein HPTL_1435</fullName>
    </recommendedName>
</protein>
<dbReference type="NCBIfam" id="NF003818">
    <property type="entry name" value="PRK05409.1"/>
    <property type="match status" value="1"/>
</dbReference>
<dbReference type="KEGG" id="htl:HPTL_1435"/>
<gene>
    <name evidence="2" type="ORF">HPTL_1435</name>
</gene>
<dbReference type="OrthoDB" id="5289525at2"/>
<reference evidence="2 3" key="1">
    <citation type="submission" date="2018-04" db="EMBL/GenBank/DDBJ databases">
        <title>Complete genome sequence of Hydrogenophilus thermoluteolus TH-1.</title>
        <authorList>
            <person name="Arai H."/>
        </authorList>
    </citation>
    <scope>NUCLEOTIDE SEQUENCE [LARGE SCALE GENOMIC DNA]</scope>
    <source>
        <strain evidence="2 3">TH-1</strain>
    </source>
</reference>
<dbReference type="Gene3D" id="3.20.20.150">
    <property type="entry name" value="Divalent-metal-dependent TIM barrel enzymes"/>
    <property type="match status" value="1"/>
</dbReference>
<dbReference type="EMBL" id="AP018558">
    <property type="protein sequence ID" value="BBD77697.1"/>
    <property type="molecule type" value="Genomic_DNA"/>
</dbReference>
<organism evidence="2 3">
    <name type="scientific">Hydrogenophilus thermoluteolus</name>
    <name type="common">Pseudomonas hydrogenothermophila</name>
    <dbReference type="NCBI Taxonomy" id="297"/>
    <lineage>
        <taxon>Bacteria</taxon>
        <taxon>Pseudomonadati</taxon>
        <taxon>Pseudomonadota</taxon>
        <taxon>Hydrogenophilia</taxon>
        <taxon>Hydrogenophilales</taxon>
        <taxon>Hydrogenophilaceae</taxon>
        <taxon>Hydrogenophilus</taxon>
    </lineage>
</organism>
<dbReference type="PANTHER" id="PTHR42194">
    <property type="entry name" value="UPF0276 PROTEIN HI_1600"/>
    <property type="match status" value="1"/>
</dbReference>
<sequence>MIRTSPSQLPARAGIGLKPEHFRAIQESWPDIGFFEIHAENYFVAGGPFHRNLERIRERYALSIHGVGLSLGGEAPLDRTHLRRLKHLLDRYQPESFSEHLAWSSHQGYYLNDLLPLPYTNETLTRVCTHIDQTQEALGCRLLLENPATYLEFATSTWSESDFLQEVVRRTGCGLLLDVNNLYISAINHHRDPVAMLETLPLHAVGEIHVAGFHRDRDAAGSPLLIDTHGAAVDDAVWTLYQKALAHLGPVATLLERDQNLPLLVELVAEAQIAERYLLAAHPESAITAPLESV</sequence>
<dbReference type="InterPro" id="IPR036237">
    <property type="entry name" value="Xyl_isomerase-like_sf"/>
</dbReference>
<dbReference type="HAMAP" id="MF_00697">
    <property type="entry name" value="UPF0276"/>
    <property type="match status" value="1"/>
</dbReference>
<keyword evidence="3" id="KW-1185">Reference proteome</keyword>
<dbReference type="InterPro" id="IPR007801">
    <property type="entry name" value="MbnB/TglH/ChrH"/>
</dbReference>
<dbReference type="SUPFAM" id="SSF51658">
    <property type="entry name" value="Xylose isomerase-like"/>
    <property type="match status" value="1"/>
</dbReference>
<accession>A0A2Z6DYW9</accession>
<comment type="similarity">
    <text evidence="1">Belongs to the UPF0276 family.</text>
</comment>
<dbReference type="Proteomes" id="UP000262004">
    <property type="component" value="Chromosome"/>
</dbReference>